<keyword evidence="6" id="KW-0969">Cilium</keyword>
<accession>A0A656D3G1</accession>
<keyword evidence="2 4" id="KW-1005">Bacterial flagellum biogenesis</keyword>
<dbReference type="GO" id="GO:0044780">
    <property type="term" value="P:bacterial-type flagellum assembly"/>
    <property type="evidence" value="ECO:0007669"/>
    <property type="project" value="UniProtKB-UniRule"/>
</dbReference>
<dbReference type="GO" id="GO:0006417">
    <property type="term" value="P:regulation of translation"/>
    <property type="evidence" value="ECO:0007669"/>
    <property type="project" value="UniProtKB-KW"/>
</dbReference>
<evidence type="ECO:0000256" key="3">
    <source>
        <dbReference type="ARBA" id="ARBA00022845"/>
    </source>
</evidence>
<dbReference type="PANTHER" id="PTHR39190">
    <property type="entry name" value="FLAGELLAR ASSEMBLY FACTOR FLIW"/>
    <property type="match status" value="1"/>
</dbReference>
<evidence type="ECO:0000313" key="8">
    <source>
        <dbReference type="Proteomes" id="UP000243105"/>
    </source>
</evidence>
<evidence type="ECO:0000256" key="2">
    <source>
        <dbReference type="ARBA" id="ARBA00022795"/>
    </source>
</evidence>
<dbReference type="OrthoDB" id="9801235at2"/>
<dbReference type="Proteomes" id="UP000243105">
    <property type="component" value="Unassembled WGS sequence"/>
</dbReference>
<keyword evidence="3 4" id="KW-0810">Translation regulation</keyword>
<keyword evidence="6" id="KW-0282">Flagellum</keyword>
<keyword evidence="6" id="KW-0966">Cell projection</keyword>
<evidence type="ECO:0000313" key="6">
    <source>
        <dbReference type="EMBL" id="CUS99958.1"/>
    </source>
</evidence>
<dbReference type="EMBL" id="CZVV01000007">
    <property type="protein sequence ID" value="CUS97150.1"/>
    <property type="molecule type" value="Genomic_DNA"/>
</dbReference>
<evidence type="ECO:0000313" key="7">
    <source>
        <dbReference type="Proteomes" id="UP000243065"/>
    </source>
</evidence>
<dbReference type="AlphaFoldDB" id="A0A656D3G1"/>
<dbReference type="Gene3D" id="2.30.290.10">
    <property type="entry name" value="BH3618-like"/>
    <property type="match status" value="1"/>
</dbReference>
<dbReference type="PANTHER" id="PTHR39190:SF1">
    <property type="entry name" value="FLAGELLAR ASSEMBLY FACTOR FLIW"/>
    <property type="match status" value="1"/>
</dbReference>
<dbReference type="Pfam" id="PF02623">
    <property type="entry name" value="FliW"/>
    <property type="match status" value="1"/>
</dbReference>
<dbReference type="InterPro" id="IPR003775">
    <property type="entry name" value="Flagellar_assembly_factor_FliW"/>
</dbReference>
<comment type="similarity">
    <text evidence="4">Belongs to the FliW family.</text>
</comment>
<dbReference type="GO" id="GO:0005737">
    <property type="term" value="C:cytoplasm"/>
    <property type="evidence" value="ECO:0007669"/>
    <property type="project" value="UniProtKB-SubCell"/>
</dbReference>
<keyword evidence="1 4" id="KW-0963">Cytoplasm</keyword>
<dbReference type="HAMAP" id="MF_01185">
    <property type="entry name" value="FliW"/>
    <property type="match status" value="1"/>
</dbReference>
<keyword evidence="7" id="KW-1185">Reference proteome</keyword>
<sequence>MKIRNSQFGEIEFDDRIIISFPEGIIGFEELKRFIIVEDEDFKPFRWLISVDEPEIGFAIIEPSLVVEDYYNRAGFDQKIHVVFAIVTLNKDVSKISVNLKAPIVIDRVKNLGKQVILENSDFEISHSLFA</sequence>
<evidence type="ECO:0000256" key="4">
    <source>
        <dbReference type="HAMAP-Rule" id="MF_01185"/>
    </source>
</evidence>
<gene>
    <name evidence="4" type="primary">fliW</name>
    <name evidence="6" type="ORF">JGI24_00694</name>
    <name evidence="5" type="ORF">JGI25_00218</name>
</gene>
<organism evidence="6 7">
    <name type="scientific">Kryptobacter tengchongensis</name>
    <dbReference type="NCBI Taxonomy" id="1643429"/>
    <lineage>
        <taxon>Bacteria</taxon>
        <taxon>Pseudomonadati</taxon>
        <taxon>Candidatus Kryptoniota</taxon>
        <taxon>Candidatus Kryptobacter</taxon>
    </lineage>
</organism>
<evidence type="ECO:0000256" key="1">
    <source>
        <dbReference type="ARBA" id="ARBA00022490"/>
    </source>
</evidence>
<protein>
    <recommendedName>
        <fullName evidence="4">Flagellar assembly factor FliW</fullName>
    </recommendedName>
</protein>
<comment type="subcellular location">
    <subcellularLocation>
        <location evidence="4">Cytoplasm</location>
    </subcellularLocation>
</comment>
<dbReference type="RefSeq" id="WP_072150145.1">
    <property type="nucleotide sequence ID" value="NZ_CZVU01000023.1"/>
</dbReference>
<proteinExistence type="inferred from homology"/>
<comment type="function">
    <text evidence="4">Acts as an anti-CsrA protein, binds CsrA and prevents it from repressing translation of its target genes, one of which is flagellin. Binds to flagellin and participates in the assembly of the flagellum.</text>
</comment>
<dbReference type="SUPFAM" id="SSF141457">
    <property type="entry name" value="BH3618-like"/>
    <property type="match status" value="1"/>
</dbReference>
<comment type="subunit">
    <text evidence="4">Interacts with translational regulator CsrA and flagellin(s).</text>
</comment>
<dbReference type="Proteomes" id="UP000243065">
    <property type="component" value="Unassembled WGS sequence"/>
</dbReference>
<evidence type="ECO:0000313" key="5">
    <source>
        <dbReference type="EMBL" id="CUS97150.1"/>
    </source>
</evidence>
<keyword evidence="4" id="KW-0143">Chaperone</keyword>
<name>A0A656D3G1_KRYT1</name>
<dbReference type="InterPro" id="IPR024046">
    <property type="entry name" value="Flagellar_assmbl_FliW_dom_sf"/>
</dbReference>
<dbReference type="EMBL" id="CZVU01000023">
    <property type="protein sequence ID" value="CUS99958.1"/>
    <property type="molecule type" value="Genomic_DNA"/>
</dbReference>
<reference evidence="7 8" key="1">
    <citation type="submission" date="2015-11" db="EMBL/GenBank/DDBJ databases">
        <authorList>
            <person name="Varghese N."/>
        </authorList>
    </citation>
    <scope>NUCLEOTIDE SEQUENCE [LARGE SCALE GENOMIC DNA]</scope>
    <source>
        <strain evidence="6 7">JGI-24</strain>
        <strain evidence="5 8">JGI-25</strain>
    </source>
</reference>